<evidence type="ECO:0000313" key="4">
    <source>
        <dbReference type="Proteomes" id="UP000478052"/>
    </source>
</evidence>
<dbReference type="PANTHER" id="PTHR47595:SF1">
    <property type="entry name" value="MYB_SANT-LIKE DNA-BINDING DOMAIN-CONTAINING PROTEIN"/>
    <property type="match status" value="1"/>
</dbReference>
<comment type="caution">
    <text evidence="3">The sequence shown here is derived from an EMBL/GenBank/DDBJ whole genome shotgun (WGS) entry which is preliminary data.</text>
</comment>
<dbReference type="PANTHER" id="PTHR47595">
    <property type="entry name" value="HEAT SHOCK 70 KDA PROTEIN 14"/>
    <property type="match status" value="1"/>
</dbReference>
<evidence type="ECO:0000313" key="3">
    <source>
        <dbReference type="EMBL" id="KAF0707916.1"/>
    </source>
</evidence>
<dbReference type="EMBL" id="VUJU01012351">
    <property type="protein sequence ID" value="KAF0707916.1"/>
    <property type="molecule type" value="Genomic_DNA"/>
</dbReference>
<dbReference type="Gene3D" id="1.10.10.60">
    <property type="entry name" value="Homeodomain-like"/>
    <property type="match status" value="1"/>
</dbReference>
<evidence type="ECO:0000256" key="1">
    <source>
        <dbReference type="SAM" id="MobiDB-lite"/>
    </source>
</evidence>
<sequence>MKILNRRICRSREGEIVLDNDGLVICKCDDGTMLSISLDTIKWEADILQYENEDTVYLISTKPMPIVVPSLSSFTSEFEPLESDKPEKDLLNQRGEKRKKTPYIWSNSASKLLLNLYQTYHPMISQRKIKTFKKMWEKITEELKEKGYDVDVDQAENRFKTLKRNYVDTKHHNKQTENGRKTCAYEDELQVLLGKRHNINPVVTSDRTGIHISSSNTVNSFDRDISKVSDGIEENIYDPNTSPSSSDSPYPSINNEICRERPKTITTASGLQLCNQSLQQIKNALSTRHVERQQFENKLLEKYTEETE</sequence>
<reference evidence="3 4" key="1">
    <citation type="submission" date="2019-08" db="EMBL/GenBank/DDBJ databases">
        <title>Whole genome of Aphis craccivora.</title>
        <authorList>
            <person name="Voronova N.V."/>
            <person name="Shulinski R.S."/>
            <person name="Bandarenka Y.V."/>
            <person name="Zhorov D.G."/>
            <person name="Warner D."/>
        </authorList>
    </citation>
    <scope>NUCLEOTIDE SEQUENCE [LARGE SCALE GENOMIC DNA]</scope>
    <source>
        <strain evidence="3">180601</strain>
        <tissue evidence="3">Whole Body</tissue>
    </source>
</reference>
<dbReference type="Pfam" id="PF13837">
    <property type="entry name" value="Myb_DNA-bind_4"/>
    <property type="match status" value="1"/>
</dbReference>
<feature type="region of interest" description="Disordered" evidence="1">
    <location>
        <begin position="233"/>
        <end position="255"/>
    </location>
</feature>
<feature type="domain" description="Myb/SANT-like DNA-binding" evidence="2">
    <location>
        <begin position="105"/>
        <end position="190"/>
    </location>
</feature>
<proteinExistence type="predicted"/>
<dbReference type="OrthoDB" id="7553966at2759"/>
<organism evidence="3 4">
    <name type="scientific">Aphis craccivora</name>
    <name type="common">Cowpea aphid</name>
    <dbReference type="NCBI Taxonomy" id="307492"/>
    <lineage>
        <taxon>Eukaryota</taxon>
        <taxon>Metazoa</taxon>
        <taxon>Ecdysozoa</taxon>
        <taxon>Arthropoda</taxon>
        <taxon>Hexapoda</taxon>
        <taxon>Insecta</taxon>
        <taxon>Pterygota</taxon>
        <taxon>Neoptera</taxon>
        <taxon>Paraneoptera</taxon>
        <taxon>Hemiptera</taxon>
        <taxon>Sternorrhyncha</taxon>
        <taxon>Aphidomorpha</taxon>
        <taxon>Aphidoidea</taxon>
        <taxon>Aphididae</taxon>
        <taxon>Aphidini</taxon>
        <taxon>Aphis</taxon>
        <taxon>Aphis</taxon>
    </lineage>
</organism>
<feature type="non-terminal residue" evidence="3">
    <location>
        <position position="308"/>
    </location>
</feature>
<dbReference type="AlphaFoldDB" id="A0A6G0VTK7"/>
<dbReference type="InterPro" id="IPR044822">
    <property type="entry name" value="Myb_DNA-bind_4"/>
</dbReference>
<feature type="compositionally biased region" description="Low complexity" evidence="1">
    <location>
        <begin position="242"/>
        <end position="252"/>
    </location>
</feature>
<accession>A0A6G0VTK7</accession>
<name>A0A6G0VTK7_APHCR</name>
<gene>
    <name evidence="3" type="ORF">FWK35_00034682</name>
</gene>
<protein>
    <submittedName>
        <fullName evidence="3">Trihelix transcription factor ASIL1-like</fullName>
    </submittedName>
</protein>
<dbReference type="Proteomes" id="UP000478052">
    <property type="component" value="Unassembled WGS sequence"/>
</dbReference>
<keyword evidence="4" id="KW-1185">Reference proteome</keyword>
<evidence type="ECO:0000259" key="2">
    <source>
        <dbReference type="Pfam" id="PF13837"/>
    </source>
</evidence>